<comment type="similarity">
    <text evidence="1">Belongs to the sulfatase family.</text>
</comment>
<keyword evidence="2" id="KW-0479">Metal-binding</keyword>
<name>M2AYU4_9BACT</name>
<evidence type="ECO:0000256" key="4">
    <source>
        <dbReference type="ARBA" id="ARBA00022837"/>
    </source>
</evidence>
<dbReference type="PANTHER" id="PTHR42693:SF53">
    <property type="entry name" value="ENDO-4-O-SULFATASE"/>
    <property type="match status" value="1"/>
</dbReference>
<gene>
    <name evidence="6" type="ORF">RE6C_04126</name>
</gene>
<evidence type="ECO:0000256" key="2">
    <source>
        <dbReference type="ARBA" id="ARBA00022723"/>
    </source>
</evidence>
<evidence type="ECO:0000256" key="1">
    <source>
        <dbReference type="ARBA" id="ARBA00008779"/>
    </source>
</evidence>
<feature type="domain" description="Sulfatase N-terminal" evidence="5">
    <location>
        <begin position="59"/>
        <end position="449"/>
    </location>
</feature>
<sequence length="577" mass="65528">MWGAKRFGSPTYETPPPKLRNQLLKTTDMNFRNVRNLIWVMALAGLAIACNPSLASERPNFLVILADDLGFSDPGCYGGEIETPNLDALAAGGLRYTQFYNTARCWPTRAAVMTGYYPQQVRRDSMPGATRQYGGGGKRPEWAQTLAEYLRPAGYRTYHSGKWHIDGKPTDNGFDLSDEATRSPGFFDSIRKKNRDPKFYRTTATAQHAIDSLQEHAEEYSDQPFFHFLAFHAPHFPLHALPDDIERYRDRYIAGWEALRKERKQRQRELGLNVGALSPIEQEVGPPYAFPDQIKVLGEGEVTRPLPWEELTEEQQQFQATKMAIHAAMVDRMDQEIGRVLAQLKEMGQFENTWICFLSDNGASAEIMVRGEGHDPSASPGSAATYLCLGPGFSSAANTPFRRHKTWVHEGGTSTPFIVHWPKGIRTKNELRSNLGHAIDIAPTVLDLARVELDETGGPPMSGRSLKPSFDDNDASIHDELWFYHEGNWALRQGDWKIIHSNISRPFPWLRSETAANESKESSDWQLYDLASDRAEQNDLADKHPERVQQMADRWWELRDQFLRDSMVDSDRSRRAN</sequence>
<evidence type="ECO:0000259" key="5">
    <source>
        <dbReference type="Pfam" id="PF00884"/>
    </source>
</evidence>
<comment type="caution">
    <text evidence="6">The sequence shown here is derived from an EMBL/GenBank/DDBJ whole genome shotgun (WGS) entry which is preliminary data.</text>
</comment>
<dbReference type="Gene3D" id="3.40.720.10">
    <property type="entry name" value="Alkaline Phosphatase, subunit A"/>
    <property type="match status" value="1"/>
</dbReference>
<evidence type="ECO:0000256" key="3">
    <source>
        <dbReference type="ARBA" id="ARBA00022801"/>
    </source>
</evidence>
<dbReference type="PROSITE" id="PS00149">
    <property type="entry name" value="SULFATASE_2"/>
    <property type="match status" value="1"/>
</dbReference>
<dbReference type="PATRIC" id="fig|1263867.3.peg.4421"/>
<keyword evidence="3" id="KW-0378">Hydrolase</keyword>
<reference evidence="6" key="2">
    <citation type="journal article" date="2013" name="Mar. Genomics">
        <title>Expression of sulfatases in Rhodopirellula baltica and the diversity of sulfatases in the genus Rhodopirellula.</title>
        <authorList>
            <person name="Wegner C.E."/>
            <person name="Richter-Heitmann T."/>
            <person name="Klindworth A."/>
            <person name="Klockow C."/>
            <person name="Richter M."/>
            <person name="Achstetter T."/>
            <person name="Glockner F.O."/>
            <person name="Harder J."/>
        </authorList>
    </citation>
    <scope>NUCLEOTIDE SEQUENCE [LARGE SCALE GENOMIC DNA]</scope>
    <source>
        <strain evidence="6">6C</strain>
    </source>
</reference>
<dbReference type="SUPFAM" id="SSF53649">
    <property type="entry name" value="Alkaline phosphatase-like"/>
    <property type="match status" value="1"/>
</dbReference>
<dbReference type="GO" id="GO:0046872">
    <property type="term" value="F:metal ion binding"/>
    <property type="evidence" value="ECO:0007669"/>
    <property type="project" value="UniProtKB-KW"/>
</dbReference>
<keyword evidence="4" id="KW-0106">Calcium</keyword>
<dbReference type="EMBL" id="ANMO01000192">
    <property type="protein sequence ID" value="EMB15144.1"/>
    <property type="molecule type" value="Genomic_DNA"/>
</dbReference>
<dbReference type="Proteomes" id="UP000011529">
    <property type="component" value="Unassembled WGS sequence"/>
</dbReference>
<dbReference type="Gene3D" id="3.30.1120.10">
    <property type="match status" value="1"/>
</dbReference>
<dbReference type="GO" id="GO:0004065">
    <property type="term" value="F:arylsulfatase activity"/>
    <property type="evidence" value="ECO:0007669"/>
    <property type="project" value="TreeGrafter"/>
</dbReference>
<evidence type="ECO:0000313" key="7">
    <source>
        <dbReference type="Proteomes" id="UP000011529"/>
    </source>
</evidence>
<dbReference type="PANTHER" id="PTHR42693">
    <property type="entry name" value="ARYLSULFATASE FAMILY MEMBER"/>
    <property type="match status" value="1"/>
</dbReference>
<dbReference type="Pfam" id="PF00884">
    <property type="entry name" value="Sulfatase"/>
    <property type="match status" value="1"/>
</dbReference>
<dbReference type="InterPro" id="IPR024607">
    <property type="entry name" value="Sulfatase_CS"/>
</dbReference>
<proteinExistence type="inferred from homology"/>
<dbReference type="InterPro" id="IPR050738">
    <property type="entry name" value="Sulfatase"/>
</dbReference>
<organism evidence="6 7">
    <name type="scientific">Rhodopirellula europaea 6C</name>
    <dbReference type="NCBI Taxonomy" id="1263867"/>
    <lineage>
        <taxon>Bacteria</taxon>
        <taxon>Pseudomonadati</taxon>
        <taxon>Planctomycetota</taxon>
        <taxon>Planctomycetia</taxon>
        <taxon>Pirellulales</taxon>
        <taxon>Pirellulaceae</taxon>
        <taxon>Rhodopirellula</taxon>
    </lineage>
</organism>
<dbReference type="AlphaFoldDB" id="M2AYU4"/>
<dbReference type="InterPro" id="IPR000917">
    <property type="entry name" value="Sulfatase_N"/>
</dbReference>
<dbReference type="CDD" id="cd16025">
    <property type="entry name" value="PAS_like"/>
    <property type="match status" value="1"/>
</dbReference>
<evidence type="ECO:0000313" key="6">
    <source>
        <dbReference type="EMBL" id="EMB15144.1"/>
    </source>
</evidence>
<keyword evidence="7" id="KW-1185">Reference proteome</keyword>
<protein>
    <submittedName>
        <fullName evidence="6">Arylsulfatase</fullName>
    </submittedName>
</protein>
<reference evidence="6" key="1">
    <citation type="submission" date="2012-11" db="EMBL/GenBank/DDBJ databases">
        <title>Permanent draft genomes of Rhodopirellula europaea strain SH398 and 6C.</title>
        <authorList>
            <person name="Richter M."/>
            <person name="Richter-Heitmann T."/>
            <person name="Frank C."/>
            <person name="Harder J."/>
            <person name="Glockner F.O."/>
        </authorList>
    </citation>
    <scope>NUCLEOTIDE SEQUENCE</scope>
    <source>
        <strain evidence="6">6C</strain>
    </source>
</reference>
<accession>M2AYU4</accession>
<dbReference type="InterPro" id="IPR017850">
    <property type="entry name" value="Alkaline_phosphatase_core_sf"/>
</dbReference>